<feature type="chain" id="PRO_5022706439" description="DUF1023 domain-containing protein" evidence="1">
    <location>
        <begin position="27"/>
        <end position="320"/>
    </location>
</feature>
<comment type="caution">
    <text evidence="3">The sequence shown here is derived from an EMBL/GenBank/DDBJ whole genome shotgun (WGS) entry which is preliminary data.</text>
</comment>
<reference evidence="3 4" key="1">
    <citation type="submission" date="2019-05" db="EMBL/GenBank/DDBJ databases">
        <title>Draft genome sequence of Actinomadura sp. 14C53.</title>
        <authorList>
            <person name="Saricaoglu S."/>
            <person name="Isik K."/>
        </authorList>
    </citation>
    <scope>NUCLEOTIDE SEQUENCE [LARGE SCALE GENOMIC DNA]</scope>
    <source>
        <strain evidence="3 4">14C53</strain>
    </source>
</reference>
<proteinExistence type="predicted"/>
<evidence type="ECO:0000313" key="4">
    <source>
        <dbReference type="Proteomes" id="UP000309174"/>
    </source>
</evidence>
<evidence type="ECO:0000313" key="3">
    <source>
        <dbReference type="EMBL" id="TMR01627.1"/>
    </source>
</evidence>
<accession>A0A5C4JDM0</accession>
<dbReference type="Proteomes" id="UP000309174">
    <property type="component" value="Unassembled WGS sequence"/>
</dbReference>
<dbReference type="RefSeq" id="WP_138645621.1">
    <property type="nucleotide sequence ID" value="NZ_VCKW01000061.1"/>
</dbReference>
<dbReference type="SUPFAM" id="SSF53474">
    <property type="entry name" value="alpha/beta-Hydrolases"/>
    <property type="match status" value="1"/>
</dbReference>
<dbReference type="AlphaFoldDB" id="A0A5C4JDM0"/>
<dbReference type="Pfam" id="PF06259">
    <property type="entry name" value="Abhydrolase_8"/>
    <property type="match status" value="1"/>
</dbReference>
<name>A0A5C4JDM0_9ACTN</name>
<dbReference type="InterPro" id="IPR029058">
    <property type="entry name" value="AB_hydrolase_fold"/>
</dbReference>
<evidence type="ECO:0000259" key="2">
    <source>
        <dbReference type="Pfam" id="PF06259"/>
    </source>
</evidence>
<keyword evidence="4" id="KW-1185">Reference proteome</keyword>
<feature type="signal peptide" evidence="1">
    <location>
        <begin position="1"/>
        <end position="26"/>
    </location>
</feature>
<gene>
    <name evidence="3" type="ORF">ETD83_14380</name>
</gene>
<evidence type="ECO:0000256" key="1">
    <source>
        <dbReference type="SAM" id="SignalP"/>
    </source>
</evidence>
<dbReference type="OrthoDB" id="5170249at2"/>
<organism evidence="3 4">
    <name type="scientific">Actinomadura soli</name>
    <dbReference type="NCBI Taxonomy" id="2508997"/>
    <lineage>
        <taxon>Bacteria</taxon>
        <taxon>Bacillati</taxon>
        <taxon>Actinomycetota</taxon>
        <taxon>Actinomycetes</taxon>
        <taxon>Streptosporangiales</taxon>
        <taxon>Thermomonosporaceae</taxon>
        <taxon>Actinomadura</taxon>
    </lineage>
</organism>
<dbReference type="Gene3D" id="3.40.50.1820">
    <property type="entry name" value="alpha/beta hydrolase"/>
    <property type="match status" value="1"/>
</dbReference>
<keyword evidence="1" id="KW-0732">Signal</keyword>
<protein>
    <recommendedName>
        <fullName evidence="2">DUF1023 domain-containing protein</fullName>
    </recommendedName>
</protein>
<dbReference type="EMBL" id="VCKW01000061">
    <property type="protein sequence ID" value="TMR01627.1"/>
    <property type="molecule type" value="Genomic_DNA"/>
</dbReference>
<sequence>MPSVRKAVAVASVLAVAGSAAGSAAATTGGTDVYAAPGPAPGLSAAALDLRYQAADREIERALATARHVRDSDRARALTAFRSGGRRFLSFDPRGRGRAVEVIGDLRRADRIAVVVPGADNSLTNYDSPKFAGGGSRALYRQARADAPGARLAVIAWLGYDTPSSPGVGVLTSGRAEDGAPVLRRLLTAVHRVNGHGRFALLCHSYGSVVCAKAAPSLGPLPVDEIALFGSPGTTAGTVADFRTSARVWAGRAKGDWMRYVPNVRFAGLGFGADPVSPGFGALRFDAGTGPHSAYLKPGSLALRNLALIALGRAAEVTRA</sequence>
<dbReference type="InterPro" id="IPR010427">
    <property type="entry name" value="DUF1023"/>
</dbReference>
<feature type="domain" description="DUF1023" evidence="2">
    <location>
        <begin position="92"/>
        <end position="264"/>
    </location>
</feature>